<accession>A0A917MGP6</accession>
<dbReference type="Proteomes" id="UP000633278">
    <property type="component" value="Unassembled WGS sequence"/>
</dbReference>
<keyword evidence="1" id="KW-0732">Signal</keyword>
<name>A0A917MGP6_9FLAO</name>
<reference evidence="2" key="1">
    <citation type="journal article" date="2014" name="Int. J. Syst. Evol. Microbiol.">
        <title>Complete genome sequence of Corynebacterium casei LMG S-19264T (=DSM 44701T), isolated from a smear-ripened cheese.</title>
        <authorList>
            <consortium name="US DOE Joint Genome Institute (JGI-PGF)"/>
            <person name="Walter F."/>
            <person name="Albersmeier A."/>
            <person name="Kalinowski J."/>
            <person name="Ruckert C."/>
        </authorList>
    </citation>
    <scope>NUCLEOTIDE SEQUENCE</scope>
    <source>
        <strain evidence="2">CGMCC 1.15763</strain>
    </source>
</reference>
<protein>
    <submittedName>
        <fullName evidence="2">Uncharacterized protein</fullName>
    </submittedName>
</protein>
<dbReference type="EMBL" id="BMJW01000002">
    <property type="protein sequence ID" value="GGH01141.1"/>
    <property type="molecule type" value="Genomic_DNA"/>
</dbReference>
<dbReference type="RefSeq" id="WP_188599162.1">
    <property type="nucleotide sequence ID" value="NZ_BMJW01000002.1"/>
</dbReference>
<keyword evidence="3" id="KW-1185">Reference proteome</keyword>
<evidence type="ECO:0000256" key="1">
    <source>
        <dbReference type="SAM" id="SignalP"/>
    </source>
</evidence>
<sequence length="146" mass="16196">MKLKKNITLVLIAVTALFLNSCSLEGEEFLSKIFDIEISVTSTGNNRLSRLETAVVGPEVNLTTQTTSDSNFPFYKAYIQQKISEFTNIDLTVTDNSAGPIGSVFEPYDISFVIRIDGEETIKKTATIKKAGEVAYLSYSMQGFFR</sequence>
<evidence type="ECO:0000313" key="2">
    <source>
        <dbReference type="EMBL" id="GGH01141.1"/>
    </source>
</evidence>
<dbReference type="AlphaFoldDB" id="A0A917MGP6"/>
<feature type="chain" id="PRO_5037448294" evidence="1">
    <location>
        <begin position="27"/>
        <end position="146"/>
    </location>
</feature>
<proteinExistence type="predicted"/>
<organism evidence="2 3">
    <name type="scientific">Polaribacter pacificus</name>
    <dbReference type="NCBI Taxonomy" id="1775173"/>
    <lineage>
        <taxon>Bacteria</taxon>
        <taxon>Pseudomonadati</taxon>
        <taxon>Bacteroidota</taxon>
        <taxon>Flavobacteriia</taxon>
        <taxon>Flavobacteriales</taxon>
        <taxon>Flavobacteriaceae</taxon>
    </lineage>
</organism>
<gene>
    <name evidence="2" type="ORF">GCM10011416_19780</name>
</gene>
<evidence type="ECO:0000313" key="3">
    <source>
        <dbReference type="Proteomes" id="UP000633278"/>
    </source>
</evidence>
<feature type="signal peptide" evidence="1">
    <location>
        <begin position="1"/>
        <end position="26"/>
    </location>
</feature>
<reference evidence="2" key="2">
    <citation type="submission" date="2020-09" db="EMBL/GenBank/DDBJ databases">
        <authorList>
            <person name="Sun Q."/>
            <person name="Zhou Y."/>
        </authorList>
    </citation>
    <scope>NUCLEOTIDE SEQUENCE</scope>
    <source>
        <strain evidence="2">CGMCC 1.15763</strain>
    </source>
</reference>
<comment type="caution">
    <text evidence="2">The sequence shown here is derived from an EMBL/GenBank/DDBJ whole genome shotgun (WGS) entry which is preliminary data.</text>
</comment>